<dbReference type="InterPro" id="IPR036513">
    <property type="entry name" value="STAS_dom_sf"/>
</dbReference>
<dbReference type="RefSeq" id="WP_239798032.1">
    <property type="nucleotide sequence ID" value="NZ_OU912926.1"/>
</dbReference>
<evidence type="ECO:0000313" key="3">
    <source>
        <dbReference type="Proteomes" id="UP000839052"/>
    </source>
</evidence>
<gene>
    <name evidence="2" type="ORF">NTG6680_3148</name>
</gene>
<dbReference type="SUPFAM" id="SSF52091">
    <property type="entry name" value="SpoIIaa-like"/>
    <property type="match status" value="1"/>
</dbReference>
<sequence length="100" mass="10765">MSDRDGGRVQVTSHLTIETVTSLFKNGLPVSGETSLVVDLAEVETVDSAAVSLLLAWLREAQRNSMQLCFAHVPENLLSLARLYGVLDLLPLCGNDSAQP</sequence>
<proteinExistence type="predicted"/>
<dbReference type="EMBL" id="OU912926">
    <property type="protein sequence ID" value="CAG9934397.1"/>
    <property type="molecule type" value="Genomic_DNA"/>
</dbReference>
<dbReference type="PROSITE" id="PS50801">
    <property type="entry name" value="STAS"/>
    <property type="match status" value="1"/>
</dbReference>
<dbReference type="InterPro" id="IPR058548">
    <property type="entry name" value="MlaB-like_STAS"/>
</dbReference>
<accession>A0ABM8Z398</accession>
<organism evidence="2 3">
    <name type="scientific">Candidatus Nitrotoga arctica</name>
    <dbReference type="NCBI Taxonomy" id="453162"/>
    <lineage>
        <taxon>Bacteria</taxon>
        <taxon>Pseudomonadati</taxon>
        <taxon>Pseudomonadota</taxon>
        <taxon>Betaproteobacteria</taxon>
        <taxon>Nitrosomonadales</taxon>
        <taxon>Gallionellaceae</taxon>
        <taxon>Candidatus Nitrotoga</taxon>
    </lineage>
</organism>
<reference evidence="2 3" key="1">
    <citation type="submission" date="2021-10" db="EMBL/GenBank/DDBJ databases">
        <authorList>
            <person name="Koch H."/>
        </authorList>
    </citation>
    <scope>NUCLEOTIDE SEQUENCE [LARGE SCALE GENOMIC DNA]</scope>
    <source>
        <strain evidence="2">6680</strain>
    </source>
</reference>
<keyword evidence="3" id="KW-1185">Reference proteome</keyword>
<protein>
    <submittedName>
        <fullName evidence="2">STAS domain-containing protein</fullName>
    </submittedName>
</protein>
<evidence type="ECO:0000259" key="1">
    <source>
        <dbReference type="PROSITE" id="PS50801"/>
    </source>
</evidence>
<evidence type="ECO:0000313" key="2">
    <source>
        <dbReference type="EMBL" id="CAG9934397.1"/>
    </source>
</evidence>
<dbReference type="PANTHER" id="PTHR35849">
    <property type="entry name" value="BLR2341 PROTEIN"/>
    <property type="match status" value="1"/>
</dbReference>
<dbReference type="Gene3D" id="3.30.750.24">
    <property type="entry name" value="STAS domain"/>
    <property type="match status" value="1"/>
</dbReference>
<dbReference type="CDD" id="cd07043">
    <property type="entry name" value="STAS_anti-anti-sigma_factors"/>
    <property type="match status" value="1"/>
</dbReference>
<dbReference type="Pfam" id="PF13466">
    <property type="entry name" value="STAS_2"/>
    <property type="match status" value="1"/>
</dbReference>
<dbReference type="Proteomes" id="UP000839052">
    <property type="component" value="Chromosome"/>
</dbReference>
<dbReference type="PANTHER" id="PTHR35849:SF1">
    <property type="entry name" value="INTERMEMBRANE PHOSPHOLIPID TRANSPORT SYSTEM BINDING PROTEIN MLAB"/>
    <property type="match status" value="1"/>
</dbReference>
<dbReference type="InterPro" id="IPR002645">
    <property type="entry name" value="STAS_dom"/>
</dbReference>
<dbReference type="InterPro" id="IPR052746">
    <property type="entry name" value="MlaB_ABC_Transporter"/>
</dbReference>
<feature type="domain" description="STAS" evidence="1">
    <location>
        <begin position="1"/>
        <end position="100"/>
    </location>
</feature>
<name>A0ABM8Z398_9PROT</name>